<dbReference type="EMBL" id="LR031880">
    <property type="protein sequence ID" value="VDD60536.1"/>
    <property type="molecule type" value="Genomic_DNA"/>
</dbReference>
<gene>
    <name evidence="1" type="ORF">BOLC6T35989H</name>
</gene>
<reference evidence="1" key="1">
    <citation type="submission" date="2018-11" db="EMBL/GenBank/DDBJ databases">
        <authorList>
            <consortium name="Genoscope - CEA"/>
            <person name="William W."/>
        </authorList>
    </citation>
    <scope>NUCLEOTIDE SEQUENCE</scope>
</reference>
<sequence>MDGSFSRRGCFISLVMGQTQKYGLIVGLLINFLEP</sequence>
<evidence type="ECO:0000313" key="1">
    <source>
        <dbReference type="EMBL" id="VDD60536.1"/>
    </source>
</evidence>
<name>A0A3P6GL23_BRAOL</name>
<protein>
    <submittedName>
        <fullName evidence="1">Uncharacterized protein</fullName>
    </submittedName>
</protein>
<accession>A0A3P6GL23</accession>
<proteinExistence type="predicted"/>
<dbReference type="AlphaFoldDB" id="A0A3P6GL23"/>
<organism evidence="1">
    <name type="scientific">Brassica oleracea</name>
    <name type="common">Wild cabbage</name>
    <dbReference type="NCBI Taxonomy" id="3712"/>
    <lineage>
        <taxon>Eukaryota</taxon>
        <taxon>Viridiplantae</taxon>
        <taxon>Streptophyta</taxon>
        <taxon>Embryophyta</taxon>
        <taxon>Tracheophyta</taxon>
        <taxon>Spermatophyta</taxon>
        <taxon>Magnoliopsida</taxon>
        <taxon>eudicotyledons</taxon>
        <taxon>Gunneridae</taxon>
        <taxon>Pentapetalae</taxon>
        <taxon>rosids</taxon>
        <taxon>malvids</taxon>
        <taxon>Brassicales</taxon>
        <taxon>Brassicaceae</taxon>
        <taxon>Brassiceae</taxon>
        <taxon>Brassica</taxon>
    </lineage>
</organism>